<comment type="caution">
    <text evidence="2">The sequence shown here is derived from an EMBL/GenBank/DDBJ whole genome shotgun (WGS) entry which is preliminary data.</text>
</comment>
<accession>A0A6V6ZFU9</accession>
<keyword evidence="1" id="KW-0472">Membrane</keyword>
<gene>
    <name evidence="2" type="ORF">FLAT13_05091</name>
</gene>
<keyword evidence="1" id="KW-1133">Transmembrane helix</keyword>
<evidence type="ECO:0000313" key="2">
    <source>
        <dbReference type="EMBL" id="CAD0009792.1"/>
    </source>
</evidence>
<dbReference type="Proteomes" id="UP000530060">
    <property type="component" value="Unassembled WGS sequence"/>
</dbReference>
<dbReference type="RefSeq" id="WP_180910979.1">
    <property type="nucleotide sequence ID" value="NZ_CAIJDP010000130.1"/>
</dbReference>
<reference evidence="2 3" key="1">
    <citation type="submission" date="2020-06" db="EMBL/GenBank/DDBJ databases">
        <authorList>
            <person name="Criscuolo A."/>
        </authorList>
    </citation>
    <scope>NUCLEOTIDE SEQUENCE [LARGE SCALE GENOMIC DNA]</scope>
    <source>
        <strain evidence="3">CIP 111411</strain>
    </source>
</reference>
<sequence length="89" mass="10779">MNLKKISKFVKKVKDFFIVLGLPVVLYYAYQIHNEQLKNKDIQIDLLKTRLENLQDGQIDEVWDKYKSLKEFSEEERKEFKTNLIKKKN</sequence>
<protein>
    <recommendedName>
        <fullName evidence="4">Septum formation initiator</fullName>
    </recommendedName>
</protein>
<proteinExistence type="predicted"/>
<evidence type="ECO:0008006" key="4">
    <source>
        <dbReference type="Google" id="ProtNLM"/>
    </source>
</evidence>
<dbReference type="AlphaFoldDB" id="A0A6V6ZFU9"/>
<evidence type="ECO:0000256" key="1">
    <source>
        <dbReference type="SAM" id="Phobius"/>
    </source>
</evidence>
<dbReference type="EMBL" id="CAIJDP010000130">
    <property type="protein sequence ID" value="CAD0009792.1"/>
    <property type="molecule type" value="Genomic_DNA"/>
</dbReference>
<keyword evidence="3" id="KW-1185">Reference proteome</keyword>
<name>A0A6V6ZFU9_9FLAO</name>
<keyword evidence="1" id="KW-0812">Transmembrane</keyword>
<organism evidence="2 3">
    <name type="scientific">Flavobacterium salmonis</name>
    <dbReference type="NCBI Taxonomy" id="2654844"/>
    <lineage>
        <taxon>Bacteria</taxon>
        <taxon>Pseudomonadati</taxon>
        <taxon>Bacteroidota</taxon>
        <taxon>Flavobacteriia</taxon>
        <taxon>Flavobacteriales</taxon>
        <taxon>Flavobacteriaceae</taxon>
        <taxon>Flavobacterium</taxon>
    </lineage>
</organism>
<evidence type="ECO:0000313" key="3">
    <source>
        <dbReference type="Proteomes" id="UP000530060"/>
    </source>
</evidence>
<feature type="transmembrane region" description="Helical" evidence="1">
    <location>
        <begin position="12"/>
        <end position="30"/>
    </location>
</feature>